<feature type="chain" id="PRO_5038663023" description="Iron ABC transporter ATP-binding protein" evidence="2">
    <location>
        <begin position="29"/>
        <end position="205"/>
    </location>
</feature>
<organism evidence="3 4">
    <name type="scientific">Labedella phragmitis</name>
    <dbReference type="NCBI Taxonomy" id="2498849"/>
    <lineage>
        <taxon>Bacteria</taxon>
        <taxon>Bacillati</taxon>
        <taxon>Actinomycetota</taxon>
        <taxon>Actinomycetes</taxon>
        <taxon>Micrococcales</taxon>
        <taxon>Microbacteriaceae</taxon>
        <taxon>Labedella</taxon>
    </lineage>
</organism>
<protein>
    <recommendedName>
        <fullName evidence="5">Iron ABC transporter ATP-binding protein</fullName>
    </recommendedName>
</protein>
<dbReference type="Proteomes" id="UP000288547">
    <property type="component" value="Unassembled WGS sequence"/>
</dbReference>
<feature type="compositionally biased region" description="Low complexity" evidence="1">
    <location>
        <begin position="38"/>
        <end position="55"/>
    </location>
</feature>
<comment type="caution">
    <text evidence="3">The sequence shown here is derived from an EMBL/GenBank/DDBJ whole genome shotgun (WGS) entry which is preliminary data.</text>
</comment>
<dbReference type="PROSITE" id="PS51257">
    <property type="entry name" value="PROKAR_LIPOPROTEIN"/>
    <property type="match status" value="1"/>
</dbReference>
<evidence type="ECO:0000313" key="4">
    <source>
        <dbReference type="Proteomes" id="UP000288547"/>
    </source>
</evidence>
<reference evidence="3 4" key="1">
    <citation type="submission" date="2018-12" db="EMBL/GenBank/DDBJ databases">
        <authorList>
            <person name="Li F."/>
        </authorList>
    </citation>
    <scope>NUCLEOTIDE SEQUENCE [LARGE SCALE GENOMIC DNA]</scope>
    <source>
        <strain evidence="3 4">11W25H-1</strain>
    </source>
</reference>
<accession>A0A3S5CC20</accession>
<gene>
    <name evidence="3" type="ORF">ELQ90_14215</name>
</gene>
<dbReference type="OrthoDB" id="5122815at2"/>
<proteinExistence type="predicted"/>
<keyword evidence="4" id="KW-1185">Reference proteome</keyword>
<evidence type="ECO:0000256" key="1">
    <source>
        <dbReference type="SAM" id="MobiDB-lite"/>
    </source>
</evidence>
<dbReference type="EMBL" id="RZNB01000006">
    <property type="protein sequence ID" value="RWZ46593.1"/>
    <property type="molecule type" value="Genomic_DNA"/>
</dbReference>
<sequence length="205" mass="20416">MRLRSPRVEVRITAAAAMLAGGALLLSACTPEPGPTPSGGASPSPSSSGPGAESPDPTATLPEQPDLGEAAPECTDVLSADDVYAYNPNYSAVAAPTPAAGSALAEAADLGGRLCRWSNDTNSAPVDIAVTIPGSENLDRVEEDASSSTPAPGLGGDAAFFDVVDGAGVAQVFAGDHWIVVSSPFFGEATDAGEIVAPILANLDL</sequence>
<keyword evidence="2" id="KW-0732">Signal</keyword>
<evidence type="ECO:0008006" key="5">
    <source>
        <dbReference type="Google" id="ProtNLM"/>
    </source>
</evidence>
<evidence type="ECO:0000313" key="3">
    <source>
        <dbReference type="EMBL" id="RWZ46593.1"/>
    </source>
</evidence>
<feature type="signal peptide" evidence="2">
    <location>
        <begin position="1"/>
        <end position="28"/>
    </location>
</feature>
<dbReference type="RefSeq" id="WP_128495945.1">
    <property type="nucleotide sequence ID" value="NZ_RZNB01000006.1"/>
</dbReference>
<feature type="region of interest" description="Disordered" evidence="1">
    <location>
        <begin position="28"/>
        <end position="69"/>
    </location>
</feature>
<dbReference type="AlphaFoldDB" id="A0A3S5CC20"/>
<evidence type="ECO:0000256" key="2">
    <source>
        <dbReference type="SAM" id="SignalP"/>
    </source>
</evidence>
<name>A0A3S5CC20_9MICO</name>